<dbReference type="SUPFAM" id="SSF53800">
    <property type="entry name" value="Chelatase"/>
    <property type="match status" value="1"/>
</dbReference>
<organism evidence="3 4">
    <name type="scientific">Gracilibacillus salinarum</name>
    <dbReference type="NCBI Taxonomy" id="2932255"/>
    <lineage>
        <taxon>Bacteria</taxon>
        <taxon>Bacillati</taxon>
        <taxon>Bacillota</taxon>
        <taxon>Bacilli</taxon>
        <taxon>Bacillales</taxon>
        <taxon>Bacillaceae</taxon>
        <taxon>Gracilibacillus</taxon>
    </lineage>
</organism>
<dbReference type="PANTHER" id="PTHR33542">
    <property type="entry name" value="SIROHYDROCHLORIN FERROCHELATASE, CHLOROPLASTIC"/>
    <property type="match status" value="1"/>
</dbReference>
<dbReference type="CDD" id="cd03414">
    <property type="entry name" value="CbiX_SirB_C"/>
    <property type="match status" value="1"/>
</dbReference>
<dbReference type="Pfam" id="PF01903">
    <property type="entry name" value="CbiX"/>
    <property type="match status" value="2"/>
</dbReference>
<evidence type="ECO:0000313" key="3">
    <source>
        <dbReference type="EMBL" id="UOQ85380.1"/>
    </source>
</evidence>
<dbReference type="CDD" id="cd03416">
    <property type="entry name" value="CbiX_SirB_N"/>
    <property type="match status" value="1"/>
</dbReference>
<sequence length="255" mass="28624">MEAVIYICHGSRLTESKKESIDLIEKVKERVNVPIQETCFLELQDPTLAQAVDNAVEQGATELYIMPILLLTAGHAKKDIPAMIEREQARYPELSVHYGRAIEVEPKMIDILVDRIYACTDDPATYDILLVGRGSSDQQAVGDTETLAEMLRHRFPANRIEKCFLAASEPKFEPFLADKVQQGKSVLVLPYILFTGLLDRGIKDYVKTFELETGQEILLTDYLGHHSIIVDILTERVLEVREGASTDATMAERSS</sequence>
<dbReference type="EMBL" id="CP095071">
    <property type="protein sequence ID" value="UOQ85380.1"/>
    <property type="molecule type" value="Genomic_DNA"/>
</dbReference>
<evidence type="ECO:0000256" key="2">
    <source>
        <dbReference type="ARBA" id="ARBA00023239"/>
    </source>
</evidence>
<evidence type="ECO:0000313" key="4">
    <source>
        <dbReference type="Proteomes" id="UP000831537"/>
    </source>
</evidence>
<dbReference type="InterPro" id="IPR050963">
    <property type="entry name" value="Sirohydro_Cobaltochel/CbiX"/>
</dbReference>
<keyword evidence="4" id="KW-1185">Reference proteome</keyword>
<dbReference type="InterPro" id="IPR002762">
    <property type="entry name" value="CbiX-like"/>
</dbReference>
<gene>
    <name evidence="3" type="ORF">MUN87_00290</name>
</gene>
<reference evidence="3 4" key="1">
    <citation type="submission" date="2022-04" db="EMBL/GenBank/DDBJ databases">
        <title>Gracilibacillus sp. isolated from saltern.</title>
        <authorList>
            <person name="Won M."/>
            <person name="Lee C.-M."/>
            <person name="Woen H.-Y."/>
            <person name="Kwon S.-W."/>
        </authorList>
    </citation>
    <scope>NUCLEOTIDE SEQUENCE [LARGE SCALE GENOMIC DNA]</scope>
    <source>
        <strain evidence="3 4">SSPM10-3</strain>
    </source>
</reference>
<dbReference type="RefSeq" id="WP_244744332.1">
    <property type="nucleotide sequence ID" value="NZ_CP095071.1"/>
</dbReference>
<dbReference type="Proteomes" id="UP000831537">
    <property type="component" value="Chromosome"/>
</dbReference>
<keyword evidence="1" id="KW-0479">Metal-binding</keyword>
<evidence type="ECO:0000256" key="1">
    <source>
        <dbReference type="ARBA" id="ARBA00022723"/>
    </source>
</evidence>
<keyword evidence="2" id="KW-0456">Lyase</keyword>
<proteinExistence type="predicted"/>
<dbReference type="Gene3D" id="3.40.50.1400">
    <property type="match status" value="2"/>
</dbReference>
<accession>A0ABY4GMH8</accession>
<dbReference type="PANTHER" id="PTHR33542:SF3">
    <property type="entry name" value="SIROHYDROCHLORIN FERROCHELATASE, CHLOROPLASTIC"/>
    <property type="match status" value="1"/>
</dbReference>
<protein>
    <submittedName>
        <fullName evidence="3">Sirohydrochlorin chelatase</fullName>
    </submittedName>
</protein>
<name>A0ABY4GMH8_9BACI</name>